<accession>A0AAD4PPI8</accession>
<dbReference type="AlphaFoldDB" id="A0AAD4PPI8"/>
<evidence type="ECO:0008006" key="3">
    <source>
        <dbReference type="Google" id="ProtNLM"/>
    </source>
</evidence>
<dbReference type="PANTHER" id="PTHR10779">
    <property type="entry name" value="DYNEIN LIGHT CHAIN ROADBLOCK"/>
    <property type="match status" value="1"/>
</dbReference>
<reference evidence="1" key="1">
    <citation type="journal article" date="2021" name="Mol. Ecol. Resour.">
        <title>Phylogenomic analyses of the genus Drosophila reveals genomic signals of climate adaptation.</title>
        <authorList>
            <person name="Li F."/>
            <person name="Rane R.V."/>
            <person name="Luria V."/>
            <person name="Xiong Z."/>
            <person name="Chen J."/>
            <person name="Li Z."/>
            <person name="Catullo R.A."/>
            <person name="Griffin P.C."/>
            <person name="Schiffer M."/>
            <person name="Pearce S."/>
            <person name="Lee S.F."/>
            <person name="McElroy K."/>
            <person name="Stocker A."/>
            <person name="Shirriffs J."/>
            <person name="Cockerell F."/>
            <person name="Coppin C."/>
            <person name="Sgro C.M."/>
            <person name="Karger A."/>
            <person name="Cain J.W."/>
            <person name="Weber J.A."/>
            <person name="Santpere G."/>
            <person name="Kirschner M.W."/>
            <person name="Hoffmann A.A."/>
            <person name="Oakeshott J.G."/>
            <person name="Zhang G."/>
        </authorList>
    </citation>
    <scope>NUCLEOTIDE SEQUENCE</scope>
    <source>
        <strain evidence="1">BGI-SZ-2011g</strain>
    </source>
</reference>
<dbReference type="Proteomes" id="UP001200034">
    <property type="component" value="Unassembled WGS sequence"/>
</dbReference>
<evidence type="ECO:0000313" key="1">
    <source>
        <dbReference type="EMBL" id="KAH8381249.1"/>
    </source>
</evidence>
<dbReference type="SUPFAM" id="SSF103196">
    <property type="entry name" value="Roadblock/LC7 domain"/>
    <property type="match status" value="1"/>
</dbReference>
<sequence>VSKMNRVLEDVIHKNVANTERITAENTVGYVVSDNTSGSVAATSFDNTTAQGIVKHMNGILVGLVQSSVRDIDPTNQLCYLRVVTRKFEYLVAPEEMFTITVIQ</sequence>
<proteinExistence type="predicted"/>
<dbReference type="EMBL" id="JAJJHW010000824">
    <property type="protein sequence ID" value="KAH8381249.1"/>
    <property type="molecule type" value="Genomic_DNA"/>
</dbReference>
<protein>
    <recommendedName>
        <fullName evidence="3">Dynein light chain roadblock-type 2</fullName>
    </recommendedName>
</protein>
<evidence type="ECO:0000313" key="2">
    <source>
        <dbReference type="Proteomes" id="UP001200034"/>
    </source>
</evidence>
<name>A0AAD4PPI8_9MUSC</name>
<gene>
    <name evidence="1" type="ORF">KR093_000521</name>
</gene>
<feature type="non-terminal residue" evidence="1">
    <location>
        <position position="1"/>
    </location>
</feature>
<dbReference type="Gene3D" id="3.30.450.30">
    <property type="entry name" value="Dynein light chain 2a, cytoplasmic"/>
    <property type="match status" value="1"/>
</dbReference>
<keyword evidence="2" id="KW-1185">Reference proteome</keyword>
<comment type="caution">
    <text evidence="1">The sequence shown here is derived from an EMBL/GenBank/DDBJ whole genome shotgun (WGS) entry which is preliminary data.</text>
</comment>
<organism evidence="1 2">
    <name type="scientific">Drosophila rubida</name>
    <dbReference type="NCBI Taxonomy" id="30044"/>
    <lineage>
        <taxon>Eukaryota</taxon>
        <taxon>Metazoa</taxon>
        <taxon>Ecdysozoa</taxon>
        <taxon>Arthropoda</taxon>
        <taxon>Hexapoda</taxon>
        <taxon>Insecta</taxon>
        <taxon>Pterygota</taxon>
        <taxon>Neoptera</taxon>
        <taxon>Endopterygota</taxon>
        <taxon>Diptera</taxon>
        <taxon>Brachycera</taxon>
        <taxon>Muscomorpha</taxon>
        <taxon>Ephydroidea</taxon>
        <taxon>Drosophilidae</taxon>
        <taxon>Drosophila</taxon>
    </lineage>
</organism>